<dbReference type="AlphaFoldDB" id="A0A9X1LCH5"/>
<organism evidence="10 11">
    <name type="scientific">Roseicella aerolata</name>
    <dbReference type="NCBI Taxonomy" id="2883479"/>
    <lineage>
        <taxon>Bacteria</taxon>
        <taxon>Pseudomonadati</taxon>
        <taxon>Pseudomonadota</taxon>
        <taxon>Alphaproteobacteria</taxon>
        <taxon>Acetobacterales</taxon>
        <taxon>Roseomonadaceae</taxon>
        <taxon>Roseicella</taxon>
    </lineage>
</organism>
<keyword evidence="4" id="KW-1003">Cell membrane</keyword>
<dbReference type="Pfam" id="PF03595">
    <property type="entry name" value="SLAC1"/>
    <property type="match status" value="1"/>
</dbReference>
<dbReference type="EMBL" id="JAJAQI010000038">
    <property type="protein sequence ID" value="MCB4824200.1"/>
    <property type="molecule type" value="Genomic_DNA"/>
</dbReference>
<dbReference type="GO" id="GO:0000319">
    <property type="term" value="F:sulfite transmembrane transporter activity"/>
    <property type="evidence" value="ECO:0007669"/>
    <property type="project" value="TreeGrafter"/>
</dbReference>
<sequence length="389" mass="41103">MPDQKPTTVPLVPATTPGREEPSGPPGSRPPDGRGPGKAGWDWLATFPPGYFALVMATGIVSTATHLLGVPLVPGALFAVNLAAYPVLWVITLARLVRFPAAFFRDMGDHAAGPTFLAKVAATGVLGTQFALMTPYRGIALALWVLAALLWLVLTYALLAAVTLADPKPPIERALGGAWLLVVVSTESICVLGTAVADVTPRPDVVAFACLCAFLLGGLSYVILITLIAYRWLFHHMTAEALAPPYWINMGAAAITALAGASLTLYTRAHADGAVSPELLQVLPVLTAGAWAAATWWILPLAAAAVWRHAVRRLPLAYDPQHWSVVFPLGMYAAATATYAQAAGHDSLARLFAWAALAAWLAAGAGLLLRWARHAPRLCGRALDRADAR</sequence>
<feature type="transmembrane region" description="Helical" evidence="9">
    <location>
        <begin position="323"/>
        <end position="342"/>
    </location>
</feature>
<comment type="similarity">
    <text evidence="2">Belongs to the tellurite-resistance/dicarboxylate transporter (TDT) family.</text>
</comment>
<feature type="transmembrane region" description="Helical" evidence="9">
    <location>
        <begin position="205"/>
        <end position="234"/>
    </location>
</feature>
<evidence type="ECO:0000313" key="11">
    <source>
        <dbReference type="Proteomes" id="UP001139311"/>
    </source>
</evidence>
<gene>
    <name evidence="10" type="ORF">LHA35_20940</name>
</gene>
<reference evidence="10" key="1">
    <citation type="submission" date="2021-10" db="EMBL/GenBank/DDBJ databases">
        <title>Roseicella aerolatum sp. nov., isolated from aerosols of e-waste dismantling site.</title>
        <authorList>
            <person name="Qin T."/>
        </authorList>
    </citation>
    <scope>NUCLEOTIDE SEQUENCE</scope>
    <source>
        <strain evidence="10">GB24</strain>
    </source>
</reference>
<feature type="transmembrane region" description="Helical" evidence="9">
    <location>
        <begin position="246"/>
        <end position="266"/>
    </location>
</feature>
<evidence type="ECO:0000256" key="7">
    <source>
        <dbReference type="ARBA" id="ARBA00023136"/>
    </source>
</evidence>
<evidence type="ECO:0000256" key="8">
    <source>
        <dbReference type="SAM" id="MobiDB-lite"/>
    </source>
</evidence>
<keyword evidence="11" id="KW-1185">Reference proteome</keyword>
<evidence type="ECO:0000256" key="5">
    <source>
        <dbReference type="ARBA" id="ARBA00022692"/>
    </source>
</evidence>
<evidence type="ECO:0000256" key="2">
    <source>
        <dbReference type="ARBA" id="ARBA00008566"/>
    </source>
</evidence>
<dbReference type="PANTHER" id="PTHR31686:SF1">
    <property type="entry name" value="SULFITE EFFLUX PUMP SSU1"/>
    <property type="match status" value="1"/>
</dbReference>
<keyword evidence="6 9" id="KW-1133">Transmembrane helix</keyword>
<proteinExistence type="inferred from homology"/>
<feature type="transmembrane region" description="Helical" evidence="9">
    <location>
        <begin position="51"/>
        <end position="70"/>
    </location>
</feature>
<evidence type="ECO:0000256" key="3">
    <source>
        <dbReference type="ARBA" id="ARBA00022448"/>
    </source>
</evidence>
<feature type="region of interest" description="Disordered" evidence="8">
    <location>
        <begin position="1"/>
        <end position="39"/>
    </location>
</feature>
<dbReference type="PANTHER" id="PTHR31686">
    <property type="match status" value="1"/>
</dbReference>
<feature type="transmembrane region" description="Helical" evidence="9">
    <location>
        <begin position="76"/>
        <end position="96"/>
    </location>
</feature>
<keyword evidence="7 9" id="KW-0472">Membrane</keyword>
<evidence type="ECO:0000256" key="6">
    <source>
        <dbReference type="ARBA" id="ARBA00022989"/>
    </source>
</evidence>
<feature type="transmembrane region" description="Helical" evidence="9">
    <location>
        <begin position="139"/>
        <end position="165"/>
    </location>
</feature>
<comment type="caution">
    <text evidence="10">The sequence shown here is derived from an EMBL/GenBank/DDBJ whole genome shotgun (WGS) entry which is preliminary data.</text>
</comment>
<dbReference type="InterPro" id="IPR038665">
    <property type="entry name" value="Voltage-dep_anion_channel_sf"/>
</dbReference>
<dbReference type="RefSeq" id="WP_226611766.1">
    <property type="nucleotide sequence ID" value="NZ_JAJAQI010000038.1"/>
</dbReference>
<name>A0A9X1LCH5_9PROT</name>
<feature type="compositionally biased region" description="Low complexity" evidence="8">
    <location>
        <begin position="1"/>
        <end position="17"/>
    </location>
</feature>
<accession>A0A9X1LCH5</accession>
<feature type="transmembrane region" description="Helical" evidence="9">
    <location>
        <begin position="348"/>
        <end position="369"/>
    </location>
</feature>
<evidence type="ECO:0000313" key="10">
    <source>
        <dbReference type="EMBL" id="MCB4824200.1"/>
    </source>
</evidence>
<keyword evidence="5 9" id="KW-0812">Transmembrane</keyword>
<keyword evidence="3" id="KW-0813">Transport</keyword>
<dbReference type="Gene3D" id="1.50.10.150">
    <property type="entry name" value="Voltage-dependent anion channel"/>
    <property type="match status" value="1"/>
</dbReference>
<dbReference type="GO" id="GO:0005886">
    <property type="term" value="C:plasma membrane"/>
    <property type="evidence" value="ECO:0007669"/>
    <property type="project" value="UniProtKB-SubCell"/>
</dbReference>
<dbReference type="CDD" id="cd09319">
    <property type="entry name" value="TDT_like_1"/>
    <property type="match status" value="1"/>
</dbReference>
<protein>
    <submittedName>
        <fullName evidence="10">Tellurite resistance/C4-dicarboxylate transporter family protein</fullName>
    </submittedName>
</protein>
<evidence type="ECO:0000256" key="4">
    <source>
        <dbReference type="ARBA" id="ARBA00022475"/>
    </source>
</evidence>
<dbReference type="Proteomes" id="UP001139311">
    <property type="component" value="Unassembled WGS sequence"/>
</dbReference>
<evidence type="ECO:0000256" key="9">
    <source>
        <dbReference type="SAM" id="Phobius"/>
    </source>
</evidence>
<dbReference type="InterPro" id="IPR004695">
    <property type="entry name" value="SLAC1/Mae1/Ssu1/TehA"/>
</dbReference>
<feature type="transmembrane region" description="Helical" evidence="9">
    <location>
        <begin position="286"/>
        <end position="311"/>
    </location>
</feature>
<comment type="subcellular location">
    <subcellularLocation>
        <location evidence="1">Cell membrane</location>
        <topology evidence="1">Multi-pass membrane protein</topology>
    </subcellularLocation>
</comment>
<evidence type="ECO:0000256" key="1">
    <source>
        <dbReference type="ARBA" id="ARBA00004651"/>
    </source>
</evidence>
<dbReference type="InterPro" id="IPR051629">
    <property type="entry name" value="Sulfite_efflux_TDT"/>
</dbReference>
<feature type="transmembrane region" description="Helical" evidence="9">
    <location>
        <begin position="177"/>
        <end position="199"/>
    </location>
</feature>